<evidence type="ECO:0000259" key="5">
    <source>
        <dbReference type="PROSITE" id="PS50043"/>
    </source>
</evidence>
<proteinExistence type="predicted"/>
<dbReference type="Pfam" id="PF00196">
    <property type="entry name" value="GerE"/>
    <property type="match status" value="1"/>
</dbReference>
<evidence type="ECO:0000256" key="4">
    <source>
        <dbReference type="SAM" id="MobiDB-lite"/>
    </source>
</evidence>
<comment type="caution">
    <text evidence="6">The sequence shown here is derived from an EMBL/GenBank/DDBJ whole genome shotgun (WGS) entry which is preliminary data.</text>
</comment>
<name>A0A4Q5N5D6_9MICO</name>
<dbReference type="InterPro" id="IPR059106">
    <property type="entry name" value="WHD_MalT"/>
</dbReference>
<evidence type="ECO:0000313" key="6">
    <source>
        <dbReference type="EMBL" id="RYV52713.1"/>
    </source>
</evidence>
<dbReference type="Pfam" id="PF25873">
    <property type="entry name" value="WHD_MalT"/>
    <property type="match status" value="1"/>
</dbReference>
<dbReference type="EMBL" id="SDWW01000003">
    <property type="protein sequence ID" value="RYV52713.1"/>
    <property type="molecule type" value="Genomic_DNA"/>
</dbReference>
<dbReference type="Gene3D" id="1.25.40.10">
    <property type="entry name" value="Tetratricopeptide repeat domain"/>
    <property type="match status" value="1"/>
</dbReference>
<feature type="compositionally biased region" description="Basic and acidic residues" evidence="4">
    <location>
        <begin position="912"/>
        <end position="924"/>
    </location>
</feature>
<keyword evidence="7" id="KW-1185">Reference proteome</keyword>
<sequence>MHQTTDPTTVSARTPAGPLLSTRFAVPSPARDLVVRDRLLDGVSAGVEGLLTLVSAPAGSGKTVLLAAWLASRAVPGPVLWMTMDDGDERPGVFWAYVIEGLARTGVDLAGAGAPERPDTVARPLLDRLAVRIAARTEPVVLVLDDGDCLVDRTLGGDLGYLLRHCDGRLRVVLATRTDPTLPLHRYRLEGAVTEIRATDLAFTLDETSELLHRSGLDLAAPEVEALVDRTDGWPAGLKFAAMSLAGRADTGLAIREFTGDDGDVAAYLVSEVLDAQPSPLRDVLLRTSVVDQLEPGLLEALTGDPAGGRTLEFMAHGNSFIQPVSGHHGFYRYQPLFREFLRAQLRFERPDLVPGLHGLAADWFARNDRRPEAVGHAAAAGLWSDAARYLVDDLGIDALLTGPTDAPVAALFAALPDDAEGAEVDLVRAALAITAGEVDRCRASLVRVRAALDATRTRPAYACRLSVALIEARLGHRTSDVTAGLEAIDTAEHLLRSVVPPTVAARSAIGALLAGSRGELLLLRGDLGSARTSLAVAVDTADAAGREDLLADALGAGSLVAALSGRLRQATELAERADSIARRSGSTAGAGNTAAARAWIRMEEYALDATRDHAMDVEVAVSPDEPILVGVLALVRARLLRATGDLAGARAALLAVPDASSGAAPPAWLAAWLGAADAALLVADGHPDAAVDAIAELAEPELPEPAVILELARIAQGEVDSARAPVALAALAQDETKPLDTRVTALIVQATRAACLGDPGRARAALERSLRLASPELLRRPFKEASPAVRRMLRTTGHLAAQYPWLDVPPGIGPRSDETARPDPSGAAARVVDLIEPLTRKEQEVLGHLADLLGTDEIASAMFVSVNTVRTHVRSILRKLGAARRNEAIRRAWELGLLPGHAGGTPPDHPTQSDRPKPLDRAVHSKIAR</sequence>
<dbReference type="PROSITE" id="PS50043">
    <property type="entry name" value="HTH_LUXR_2"/>
    <property type="match status" value="1"/>
</dbReference>
<gene>
    <name evidence="6" type="ORF">EUA98_01865</name>
</gene>
<dbReference type="InterPro" id="IPR036388">
    <property type="entry name" value="WH-like_DNA-bd_sf"/>
</dbReference>
<evidence type="ECO:0000256" key="1">
    <source>
        <dbReference type="ARBA" id="ARBA00023015"/>
    </source>
</evidence>
<dbReference type="RefSeq" id="WP_130100964.1">
    <property type="nucleotide sequence ID" value="NZ_SDWW01000003.1"/>
</dbReference>
<dbReference type="InterPro" id="IPR003593">
    <property type="entry name" value="AAA+_ATPase"/>
</dbReference>
<dbReference type="GO" id="GO:0006355">
    <property type="term" value="P:regulation of DNA-templated transcription"/>
    <property type="evidence" value="ECO:0007669"/>
    <property type="project" value="InterPro"/>
</dbReference>
<evidence type="ECO:0000256" key="2">
    <source>
        <dbReference type="ARBA" id="ARBA00023125"/>
    </source>
</evidence>
<evidence type="ECO:0000313" key="7">
    <source>
        <dbReference type="Proteomes" id="UP000293764"/>
    </source>
</evidence>
<keyword evidence="2" id="KW-0238">DNA-binding</keyword>
<dbReference type="InterPro" id="IPR027417">
    <property type="entry name" value="P-loop_NTPase"/>
</dbReference>
<dbReference type="AlphaFoldDB" id="A0A4Q5N5D6"/>
<keyword evidence="1" id="KW-0805">Transcription regulation</keyword>
<dbReference type="InterPro" id="IPR011990">
    <property type="entry name" value="TPR-like_helical_dom_sf"/>
</dbReference>
<keyword evidence="3" id="KW-0804">Transcription</keyword>
<dbReference type="InterPro" id="IPR000792">
    <property type="entry name" value="Tscrpt_reg_LuxR_C"/>
</dbReference>
<dbReference type="SUPFAM" id="SSF52540">
    <property type="entry name" value="P-loop containing nucleoside triphosphate hydrolases"/>
    <property type="match status" value="1"/>
</dbReference>
<dbReference type="Gene3D" id="1.10.10.10">
    <property type="entry name" value="Winged helix-like DNA-binding domain superfamily/Winged helix DNA-binding domain"/>
    <property type="match status" value="1"/>
</dbReference>
<protein>
    <recommendedName>
        <fullName evidence="5">HTH luxR-type domain-containing protein</fullName>
    </recommendedName>
</protein>
<dbReference type="SUPFAM" id="SSF46894">
    <property type="entry name" value="C-terminal effector domain of the bipartite response regulators"/>
    <property type="match status" value="1"/>
</dbReference>
<accession>A0A4Q5N5D6</accession>
<feature type="region of interest" description="Disordered" evidence="4">
    <location>
        <begin position="901"/>
        <end position="930"/>
    </location>
</feature>
<dbReference type="InterPro" id="IPR016032">
    <property type="entry name" value="Sig_transdc_resp-reg_C-effctor"/>
</dbReference>
<dbReference type="Proteomes" id="UP000293764">
    <property type="component" value="Unassembled WGS sequence"/>
</dbReference>
<feature type="domain" description="HTH luxR-type" evidence="5">
    <location>
        <begin position="832"/>
        <end position="897"/>
    </location>
</feature>
<dbReference type="PANTHER" id="PTHR44688">
    <property type="entry name" value="DNA-BINDING TRANSCRIPTIONAL ACTIVATOR DEVR_DOSR"/>
    <property type="match status" value="1"/>
</dbReference>
<dbReference type="GO" id="GO:0003677">
    <property type="term" value="F:DNA binding"/>
    <property type="evidence" value="ECO:0007669"/>
    <property type="project" value="UniProtKB-KW"/>
</dbReference>
<dbReference type="CDD" id="cd06170">
    <property type="entry name" value="LuxR_C_like"/>
    <property type="match status" value="1"/>
</dbReference>
<reference evidence="6 7" key="1">
    <citation type="submission" date="2019-01" db="EMBL/GenBank/DDBJ databases">
        <title>Novel species of Cellulomonas.</title>
        <authorList>
            <person name="Liu Q."/>
            <person name="Xin Y.-H."/>
        </authorList>
    </citation>
    <scope>NUCLEOTIDE SEQUENCE [LARGE SCALE GENOMIC DNA]</scope>
    <source>
        <strain evidence="6 7">HLT2-17</strain>
    </source>
</reference>
<evidence type="ECO:0000256" key="3">
    <source>
        <dbReference type="ARBA" id="ARBA00023163"/>
    </source>
</evidence>
<organism evidence="6 7">
    <name type="scientific">Pengzhenrongella frigida</name>
    <dbReference type="NCBI Taxonomy" id="1259133"/>
    <lineage>
        <taxon>Bacteria</taxon>
        <taxon>Bacillati</taxon>
        <taxon>Actinomycetota</taxon>
        <taxon>Actinomycetes</taxon>
        <taxon>Micrococcales</taxon>
        <taxon>Pengzhenrongella</taxon>
    </lineage>
</organism>
<dbReference type="Gene3D" id="3.40.50.300">
    <property type="entry name" value="P-loop containing nucleotide triphosphate hydrolases"/>
    <property type="match status" value="1"/>
</dbReference>
<dbReference type="OrthoDB" id="134985at2"/>
<dbReference type="SMART" id="SM00382">
    <property type="entry name" value="AAA"/>
    <property type="match status" value="1"/>
</dbReference>
<dbReference type="PANTHER" id="PTHR44688:SF16">
    <property type="entry name" value="DNA-BINDING TRANSCRIPTIONAL ACTIVATOR DEVR_DOSR"/>
    <property type="match status" value="1"/>
</dbReference>
<dbReference type="SMART" id="SM00421">
    <property type="entry name" value="HTH_LUXR"/>
    <property type="match status" value="1"/>
</dbReference>